<keyword evidence="3 14" id="KW-0812">Transmembrane</keyword>
<evidence type="ECO:0000256" key="14">
    <source>
        <dbReference type="SAM" id="Phobius"/>
    </source>
</evidence>
<dbReference type="PANTHER" id="PTHR10120">
    <property type="entry name" value="CAAX PRENYL PROTEASE 1"/>
    <property type="match status" value="1"/>
</dbReference>
<keyword evidence="7 12" id="KW-0862">Zinc</keyword>
<evidence type="ECO:0000256" key="2">
    <source>
        <dbReference type="ARBA" id="ARBA00022670"/>
    </source>
</evidence>
<dbReference type="Pfam" id="PF01435">
    <property type="entry name" value="Peptidase_M48"/>
    <property type="match status" value="1"/>
</dbReference>
<dbReference type="Gene3D" id="3.30.2010.10">
    <property type="entry name" value="Metalloproteases ('zincins'), catalytic domain"/>
    <property type="match status" value="1"/>
</dbReference>
<evidence type="ECO:0000256" key="11">
    <source>
        <dbReference type="PIRSR" id="PIRSR627057-1"/>
    </source>
</evidence>
<dbReference type="InterPro" id="IPR032456">
    <property type="entry name" value="Peptidase_M48_N"/>
</dbReference>
<dbReference type="GO" id="GO:0004222">
    <property type="term" value="F:metalloendopeptidase activity"/>
    <property type="evidence" value="ECO:0007669"/>
    <property type="project" value="InterPro"/>
</dbReference>
<dbReference type="EC" id="3.4.24.84" evidence="17"/>
<feature type="domain" description="Peptidase M48" evidence="15">
    <location>
        <begin position="184"/>
        <end position="388"/>
    </location>
</feature>
<comment type="caution">
    <text evidence="17">The sequence shown here is derived from an EMBL/GenBank/DDBJ whole genome shotgun (WGS) entry which is preliminary data.</text>
</comment>
<dbReference type="Pfam" id="PF16491">
    <property type="entry name" value="Peptidase_M48_N"/>
    <property type="match status" value="1"/>
</dbReference>
<keyword evidence="8 14" id="KW-1133">Transmembrane helix</keyword>
<evidence type="ECO:0000256" key="7">
    <source>
        <dbReference type="ARBA" id="ARBA00022833"/>
    </source>
</evidence>
<reference evidence="17 18" key="1">
    <citation type="submission" date="2020-08" db="EMBL/GenBank/DDBJ databases">
        <title>Genomic Encyclopedia of Type Strains, Phase IV (KMG-IV): sequencing the most valuable type-strain genomes for metagenomic binning, comparative biology and taxonomic classification.</title>
        <authorList>
            <person name="Goeker M."/>
        </authorList>
    </citation>
    <scope>NUCLEOTIDE SEQUENCE [LARGE SCALE GENOMIC DNA]</scope>
    <source>
        <strain evidence="17 18">DSM 2461</strain>
    </source>
</reference>
<evidence type="ECO:0000256" key="10">
    <source>
        <dbReference type="ARBA" id="ARBA00023136"/>
    </source>
</evidence>
<dbReference type="RefSeq" id="WP_184742625.1">
    <property type="nucleotide sequence ID" value="NZ_JACHGJ010000001.1"/>
</dbReference>
<keyword evidence="4 12" id="KW-0479">Metal-binding</keyword>
<feature type="transmembrane region" description="Helical" evidence="14">
    <location>
        <begin position="150"/>
        <end position="173"/>
    </location>
</feature>
<keyword evidence="5 13" id="KW-0378">Hydrolase</keyword>
<dbReference type="Proteomes" id="UP000587760">
    <property type="component" value="Unassembled WGS sequence"/>
</dbReference>
<feature type="transmembrane region" description="Helical" evidence="14">
    <location>
        <begin position="267"/>
        <end position="288"/>
    </location>
</feature>
<sequence>MNLNSSLANRYSVPPYISHVMSIRKYEKTIDYTQRKGKYSLFSSTVATSLTALVIWYQIPARILGIIQGSGLHPYAEGVLYLLLLTGLSSLISLPLTLYSQFVIEEEFGFNKMTFRLYLSDMVKNGILSLVLFVPLLLGLFLFMDKSGSLWWLYTYLFFTAFQLVISLLYPLVIAPIFNKFTELEEGELKNRLFALAERTSFKTSGIFIMDGSRRSAHSNAYFTGFGKARRIVLFDTLLKQLSHEELEAVLAHEIGHFKKKHILKRLVFSLISAFALFYGLSILLDFTPLYEAFGFKENTLPALLVILSFVTGPISFFIKPVFSLFSRKDEYEADRFAALTLKNGKPLIDALIVLGKENLSNLTPHKIYSAFHYSHPVLSERISALERYK</sequence>
<dbReference type="GO" id="GO:0046872">
    <property type="term" value="F:metal ion binding"/>
    <property type="evidence" value="ECO:0007669"/>
    <property type="project" value="UniProtKB-KW"/>
</dbReference>
<feature type="domain" description="CAAX prenyl protease 1 N-terminal" evidence="16">
    <location>
        <begin position="10"/>
        <end position="180"/>
    </location>
</feature>
<feature type="binding site" evidence="12">
    <location>
        <position position="331"/>
    </location>
    <ligand>
        <name>Zn(2+)</name>
        <dbReference type="ChEBI" id="CHEBI:29105"/>
        <note>catalytic</note>
    </ligand>
</feature>
<protein>
    <submittedName>
        <fullName evidence="17">STE24 endopeptidase</fullName>
        <ecNumber evidence="17">3.4.24.84</ecNumber>
    </submittedName>
</protein>
<organism evidence="17 18">
    <name type="scientific">Spirochaeta isovalerica</name>
    <dbReference type="NCBI Taxonomy" id="150"/>
    <lineage>
        <taxon>Bacteria</taxon>
        <taxon>Pseudomonadati</taxon>
        <taxon>Spirochaetota</taxon>
        <taxon>Spirochaetia</taxon>
        <taxon>Spirochaetales</taxon>
        <taxon>Spirochaetaceae</taxon>
        <taxon>Spirochaeta</taxon>
    </lineage>
</organism>
<feature type="active site" evidence="11">
    <location>
        <position position="254"/>
    </location>
</feature>
<feature type="binding site" evidence="12">
    <location>
        <position position="257"/>
    </location>
    <ligand>
        <name>Zn(2+)</name>
        <dbReference type="ChEBI" id="CHEBI:29105"/>
        <note>catalytic</note>
    </ligand>
</feature>
<evidence type="ECO:0000259" key="16">
    <source>
        <dbReference type="Pfam" id="PF16491"/>
    </source>
</evidence>
<evidence type="ECO:0000256" key="9">
    <source>
        <dbReference type="ARBA" id="ARBA00023049"/>
    </source>
</evidence>
<dbReference type="GO" id="GO:0071586">
    <property type="term" value="P:CAAX-box protein processing"/>
    <property type="evidence" value="ECO:0007669"/>
    <property type="project" value="InterPro"/>
</dbReference>
<feature type="active site" description="Proton donor" evidence="11">
    <location>
        <position position="335"/>
    </location>
</feature>
<evidence type="ECO:0000256" key="4">
    <source>
        <dbReference type="ARBA" id="ARBA00022723"/>
    </source>
</evidence>
<dbReference type="InterPro" id="IPR001915">
    <property type="entry name" value="Peptidase_M48"/>
</dbReference>
<dbReference type="CDD" id="cd07343">
    <property type="entry name" value="M48A_Zmpste24p_like"/>
    <property type="match status" value="1"/>
</dbReference>
<feature type="transmembrane region" description="Helical" evidence="14">
    <location>
        <begin position="39"/>
        <end position="59"/>
    </location>
</feature>
<keyword evidence="2 13" id="KW-0645">Protease</keyword>
<evidence type="ECO:0000313" key="17">
    <source>
        <dbReference type="EMBL" id="MBB6478617.1"/>
    </source>
</evidence>
<evidence type="ECO:0000259" key="15">
    <source>
        <dbReference type="Pfam" id="PF01435"/>
    </source>
</evidence>
<evidence type="ECO:0000256" key="5">
    <source>
        <dbReference type="ARBA" id="ARBA00022801"/>
    </source>
</evidence>
<keyword evidence="10 14" id="KW-0472">Membrane</keyword>
<evidence type="ECO:0000256" key="13">
    <source>
        <dbReference type="RuleBase" id="RU003983"/>
    </source>
</evidence>
<evidence type="ECO:0000256" key="8">
    <source>
        <dbReference type="ARBA" id="ARBA00022989"/>
    </source>
</evidence>
<dbReference type="InterPro" id="IPR027057">
    <property type="entry name" value="CAXX_Prtase_1"/>
</dbReference>
<feature type="transmembrane region" description="Helical" evidence="14">
    <location>
        <begin position="300"/>
        <end position="319"/>
    </location>
</feature>
<evidence type="ECO:0000256" key="12">
    <source>
        <dbReference type="PIRSR" id="PIRSR627057-2"/>
    </source>
</evidence>
<feature type="transmembrane region" description="Helical" evidence="14">
    <location>
        <begin position="79"/>
        <end position="104"/>
    </location>
</feature>
<gene>
    <name evidence="17" type="ORF">HNR50_000250</name>
</gene>
<evidence type="ECO:0000313" key="18">
    <source>
        <dbReference type="Proteomes" id="UP000587760"/>
    </source>
</evidence>
<dbReference type="FunFam" id="3.30.2010.10:FF:000002">
    <property type="entry name" value="CAAX prenyl protease"/>
    <property type="match status" value="1"/>
</dbReference>
<evidence type="ECO:0000256" key="1">
    <source>
        <dbReference type="ARBA" id="ARBA00004477"/>
    </source>
</evidence>
<feature type="transmembrane region" description="Helical" evidence="14">
    <location>
        <begin position="125"/>
        <end position="144"/>
    </location>
</feature>
<comment type="similarity">
    <text evidence="13">Belongs to the peptidase M48 family.</text>
</comment>
<evidence type="ECO:0000256" key="3">
    <source>
        <dbReference type="ARBA" id="ARBA00022692"/>
    </source>
</evidence>
<accession>A0A841R633</accession>
<dbReference type="AlphaFoldDB" id="A0A841R633"/>
<proteinExistence type="inferred from homology"/>
<feature type="binding site" evidence="12">
    <location>
        <position position="253"/>
    </location>
    <ligand>
        <name>Zn(2+)</name>
        <dbReference type="ChEBI" id="CHEBI:29105"/>
        <note>catalytic</note>
    </ligand>
</feature>
<keyword evidence="9 13" id="KW-0482">Metalloprotease</keyword>
<name>A0A841R633_9SPIO</name>
<dbReference type="EMBL" id="JACHGJ010000001">
    <property type="protein sequence ID" value="MBB6478617.1"/>
    <property type="molecule type" value="Genomic_DNA"/>
</dbReference>
<comment type="subcellular location">
    <subcellularLocation>
        <location evidence="1">Endoplasmic reticulum membrane</location>
        <topology evidence="1">Multi-pass membrane protein</topology>
    </subcellularLocation>
</comment>
<keyword evidence="6" id="KW-0256">Endoplasmic reticulum</keyword>
<comment type="cofactor">
    <cofactor evidence="12 13">
        <name>Zn(2+)</name>
        <dbReference type="ChEBI" id="CHEBI:29105"/>
    </cofactor>
    <text evidence="12 13">Binds 1 zinc ion per subunit.</text>
</comment>
<evidence type="ECO:0000256" key="6">
    <source>
        <dbReference type="ARBA" id="ARBA00022824"/>
    </source>
</evidence>
<keyword evidence="18" id="KW-1185">Reference proteome</keyword>